<evidence type="ECO:0000259" key="1">
    <source>
        <dbReference type="Pfam" id="PF09994"/>
    </source>
</evidence>
<reference evidence="2 3" key="1">
    <citation type="submission" date="2023-05" db="EMBL/GenBank/DDBJ databases">
        <title>A 100% complete, gapless, phased diploid assembly of the Scenedesmus obliquus UTEX 3031 genome.</title>
        <authorList>
            <person name="Biondi T.C."/>
            <person name="Hanschen E.R."/>
            <person name="Kwon T."/>
            <person name="Eng W."/>
            <person name="Kruse C.P.S."/>
            <person name="Koehler S.I."/>
            <person name="Kunde Y."/>
            <person name="Gleasner C.D."/>
            <person name="You Mak K.T."/>
            <person name="Polle J."/>
            <person name="Hovde B.T."/>
            <person name="Starkenburg S.R."/>
        </authorList>
    </citation>
    <scope>NUCLEOTIDE SEQUENCE [LARGE SCALE GENOMIC DNA]</scope>
    <source>
        <strain evidence="2 3">DOE0152z</strain>
    </source>
</reference>
<dbReference type="Proteomes" id="UP001244341">
    <property type="component" value="Chromosome 3b"/>
</dbReference>
<sequence>MTIDDRTHNIVVCCDGTWCGQETGTRSNIQILADAFASKGLASNVSTKDAKYVEYNPFTKTDVRYFNGVGLSGWEDLQKQRKDLPPLVSGLVGGVVDTLLYIKNCVLADDLPDRCKEAYSFIAEKYNGEENSRVWLFGLSRGAYTVRAVAGMINNCGILQWDKSADVKDKEVQKARAAAVDEVYKFYRRDKDKPNSQSS</sequence>
<name>A0ABY8TQG0_TETOB</name>
<dbReference type="Pfam" id="PF09994">
    <property type="entry name" value="T6SS_Tle1-like_cat"/>
    <property type="match status" value="1"/>
</dbReference>
<gene>
    <name evidence="2" type="ORF">OEZ85_011471</name>
</gene>
<proteinExistence type="predicted"/>
<keyword evidence="3" id="KW-1185">Reference proteome</keyword>
<evidence type="ECO:0000313" key="2">
    <source>
        <dbReference type="EMBL" id="WIA11350.1"/>
    </source>
</evidence>
<feature type="domain" description="T6SS Phospholipase effector Tle1-like catalytic" evidence="1">
    <location>
        <begin position="9"/>
        <end position="193"/>
    </location>
</feature>
<accession>A0ABY8TQG0</accession>
<protein>
    <recommendedName>
        <fullName evidence="1">T6SS Phospholipase effector Tle1-like catalytic domain-containing protein</fullName>
    </recommendedName>
</protein>
<dbReference type="InterPro" id="IPR018712">
    <property type="entry name" value="Tle1-like_cat"/>
</dbReference>
<dbReference type="PANTHER" id="PTHR33840:SF1">
    <property type="entry name" value="TLE1 PHOSPHOLIPASE DOMAIN-CONTAINING PROTEIN"/>
    <property type="match status" value="1"/>
</dbReference>
<evidence type="ECO:0000313" key="3">
    <source>
        <dbReference type="Proteomes" id="UP001244341"/>
    </source>
</evidence>
<organism evidence="2 3">
    <name type="scientific">Tetradesmus obliquus</name>
    <name type="common">Green alga</name>
    <name type="synonym">Acutodesmus obliquus</name>
    <dbReference type="NCBI Taxonomy" id="3088"/>
    <lineage>
        <taxon>Eukaryota</taxon>
        <taxon>Viridiplantae</taxon>
        <taxon>Chlorophyta</taxon>
        <taxon>core chlorophytes</taxon>
        <taxon>Chlorophyceae</taxon>
        <taxon>CS clade</taxon>
        <taxon>Sphaeropleales</taxon>
        <taxon>Scenedesmaceae</taxon>
        <taxon>Tetradesmus</taxon>
    </lineage>
</organism>
<dbReference type="EMBL" id="CP126210">
    <property type="protein sequence ID" value="WIA11350.1"/>
    <property type="molecule type" value="Genomic_DNA"/>
</dbReference>
<dbReference type="PANTHER" id="PTHR33840">
    <property type="match status" value="1"/>
</dbReference>